<dbReference type="InterPro" id="IPR021838">
    <property type="entry name" value="DUF3431"/>
</dbReference>
<dbReference type="PANTHER" id="PTHR37490:SF1">
    <property type="entry name" value="GLYCOSYLTRANSFERASE 2-LIKE DOMAIN-CONTAINING PROTEIN"/>
    <property type="match status" value="1"/>
</dbReference>
<reference evidence="2" key="1">
    <citation type="submission" date="2021-02" db="EMBL/GenBank/DDBJ databases">
        <authorList>
            <person name="Dougan E. K."/>
            <person name="Rhodes N."/>
            <person name="Thang M."/>
            <person name="Chan C."/>
        </authorList>
    </citation>
    <scope>NUCLEOTIDE SEQUENCE</scope>
</reference>
<sequence length="450" mass="49284">MTAGLTICVKSTTSGAEMFKAMSGSLPSQESQVPATSFSLPASASASDGRNPTADSKTWGGSLAPASLAARIASEFNDNSKNSSNNSSSSNNTYRSAASAEFLSAAGTGSPIKSQDEPSVTPESSTTTSPIDLVVAAFAENVSWIEPMLARVVPSAVTVRLYCKGNLIQDSRCMRIENIGAEEFAYLTHIIDFYDRLAPITIFTLGSIYNDQWKFLKCRKLNFVLSQIDTPEKRARFSGFATMAHQAPDSFMEFEGYFKLESYRQHAGGPNAPACRASKFPLDKWFKEFVNVSLENARHIGVLYNPIFAVSRERIHRFPKADYEKLIQEVLRCKDHEHAGVIEAGHFLERSWKAMFDDLRPDGGIKCCGHFGQKKGDPMCCGFENNGETIGMPWTICKAEWPNCSGFVHNSGWGTCIAAGLPPREDVCPEEIQANSHKAKAHKKPQQSGT</sequence>
<accession>A0A813E1Z6</accession>
<name>A0A813E1Z6_POLGL</name>
<organism evidence="2 3">
    <name type="scientific">Polarella glacialis</name>
    <name type="common">Dinoflagellate</name>
    <dbReference type="NCBI Taxonomy" id="89957"/>
    <lineage>
        <taxon>Eukaryota</taxon>
        <taxon>Sar</taxon>
        <taxon>Alveolata</taxon>
        <taxon>Dinophyceae</taxon>
        <taxon>Suessiales</taxon>
        <taxon>Suessiaceae</taxon>
        <taxon>Polarella</taxon>
    </lineage>
</organism>
<dbReference type="EMBL" id="CAJNNV010005900">
    <property type="protein sequence ID" value="CAE8592821.1"/>
    <property type="molecule type" value="Genomic_DNA"/>
</dbReference>
<dbReference type="OrthoDB" id="429211at2759"/>
<feature type="region of interest" description="Disordered" evidence="1">
    <location>
        <begin position="107"/>
        <end position="127"/>
    </location>
</feature>
<evidence type="ECO:0000313" key="3">
    <source>
        <dbReference type="Proteomes" id="UP000654075"/>
    </source>
</evidence>
<keyword evidence="3" id="KW-1185">Reference proteome</keyword>
<evidence type="ECO:0000256" key="1">
    <source>
        <dbReference type="SAM" id="MobiDB-lite"/>
    </source>
</evidence>
<gene>
    <name evidence="2" type="ORF">PGLA1383_LOCUS11443</name>
</gene>
<dbReference type="PANTHER" id="PTHR37490">
    <property type="entry name" value="EXPRESSED PROTEIN"/>
    <property type="match status" value="1"/>
</dbReference>
<feature type="compositionally biased region" description="Low complexity" evidence="1">
    <location>
        <begin position="117"/>
        <end position="127"/>
    </location>
</feature>
<protein>
    <submittedName>
        <fullName evidence="2">Uncharacterized protein</fullName>
    </submittedName>
</protein>
<dbReference type="Proteomes" id="UP000654075">
    <property type="component" value="Unassembled WGS sequence"/>
</dbReference>
<comment type="caution">
    <text evidence="2">The sequence shown here is derived from an EMBL/GenBank/DDBJ whole genome shotgun (WGS) entry which is preliminary data.</text>
</comment>
<evidence type="ECO:0000313" key="2">
    <source>
        <dbReference type="EMBL" id="CAE8592821.1"/>
    </source>
</evidence>
<feature type="region of interest" description="Disordered" evidence="1">
    <location>
        <begin position="21"/>
        <end position="61"/>
    </location>
</feature>
<proteinExistence type="predicted"/>
<dbReference type="Pfam" id="PF11913">
    <property type="entry name" value="DUF3431"/>
    <property type="match status" value="1"/>
</dbReference>
<feature type="compositionally biased region" description="Polar residues" evidence="1">
    <location>
        <begin position="25"/>
        <end position="56"/>
    </location>
</feature>
<dbReference type="AlphaFoldDB" id="A0A813E1Z6"/>